<reference evidence="8 9" key="1">
    <citation type="submission" date="2016-10" db="EMBL/GenBank/DDBJ databases">
        <authorList>
            <person name="de Groot N.N."/>
        </authorList>
    </citation>
    <scope>NUCLEOTIDE SEQUENCE [LARGE SCALE GENOMIC DNA]</scope>
    <source>
        <strain evidence="8 9">DSM 23421</strain>
    </source>
</reference>
<organism evidence="8 9">
    <name type="scientific">Pricia antarctica</name>
    <dbReference type="NCBI Taxonomy" id="641691"/>
    <lineage>
        <taxon>Bacteria</taxon>
        <taxon>Pseudomonadati</taxon>
        <taxon>Bacteroidota</taxon>
        <taxon>Flavobacteriia</taxon>
        <taxon>Flavobacteriales</taxon>
        <taxon>Flavobacteriaceae</taxon>
        <taxon>Pricia</taxon>
    </lineage>
</organism>
<evidence type="ECO:0000256" key="5">
    <source>
        <dbReference type="ARBA" id="ARBA00023136"/>
    </source>
</evidence>
<evidence type="ECO:0000256" key="6">
    <source>
        <dbReference type="SAM" id="Phobius"/>
    </source>
</evidence>
<dbReference type="InterPro" id="IPR050545">
    <property type="entry name" value="Mycobact_MmpL"/>
</dbReference>
<feature type="transmembrane region" description="Helical" evidence="6">
    <location>
        <begin position="249"/>
        <end position="268"/>
    </location>
</feature>
<dbReference type="Gene3D" id="1.20.1640.10">
    <property type="entry name" value="Multidrug efflux transporter AcrB transmembrane domain"/>
    <property type="match status" value="2"/>
</dbReference>
<feature type="transmembrane region" description="Helical" evidence="6">
    <location>
        <begin position="42"/>
        <end position="59"/>
    </location>
</feature>
<dbReference type="InterPro" id="IPR004869">
    <property type="entry name" value="MMPL_dom"/>
</dbReference>
<feature type="transmembrane region" description="Helical" evidence="6">
    <location>
        <begin position="691"/>
        <end position="711"/>
    </location>
</feature>
<feature type="domain" description="SSD" evidence="7">
    <location>
        <begin position="629"/>
        <end position="799"/>
    </location>
</feature>
<dbReference type="SUPFAM" id="SSF82866">
    <property type="entry name" value="Multidrug efflux transporter AcrB transmembrane domain"/>
    <property type="match status" value="2"/>
</dbReference>
<keyword evidence="2" id="KW-1003">Cell membrane</keyword>
<feature type="transmembrane region" description="Helical" evidence="6">
    <location>
        <begin position="433"/>
        <end position="453"/>
    </location>
</feature>
<dbReference type="OrthoDB" id="9805018at2"/>
<dbReference type="PROSITE" id="PS50156">
    <property type="entry name" value="SSD"/>
    <property type="match status" value="2"/>
</dbReference>
<feature type="transmembrane region" description="Helical" evidence="6">
    <location>
        <begin position="663"/>
        <end position="685"/>
    </location>
</feature>
<dbReference type="AlphaFoldDB" id="A0A1G7AKG6"/>
<feature type="transmembrane region" description="Helical" evidence="6">
    <location>
        <begin position="342"/>
        <end position="366"/>
    </location>
</feature>
<dbReference type="GO" id="GO:0005886">
    <property type="term" value="C:plasma membrane"/>
    <property type="evidence" value="ECO:0007669"/>
    <property type="project" value="UniProtKB-SubCell"/>
</dbReference>
<keyword evidence="3 6" id="KW-0812">Transmembrane</keyword>
<dbReference type="Proteomes" id="UP000199109">
    <property type="component" value="Unassembled WGS sequence"/>
</dbReference>
<keyword evidence="4 6" id="KW-1133">Transmembrane helix</keyword>
<evidence type="ECO:0000313" key="9">
    <source>
        <dbReference type="Proteomes" id="UP000199109"/>
    </source>
</evidence>
<keyword evidence="9" id="KW-1185">Reference proteome</keyword>
<evidence type="ECO:0000313" key="8">
    <source>
        <dbReference type="EMBL" id="SDE15311.1"/>
    </source>
</evidence>
<evidence type="ECO:0000256" key="3">
    <source>
        <dbReference type="ARBA" id="ARBA00022692"/>
    </source>
</evidence>
<feature type="transmembrane region" description="Helical" evidence="6">
    <location>
        <begin position="301"/>
        <end position="322"/>
    </location>
</feature>
<gene>
    <name evidence="8" type="ORF">SAMN05421636_103427</name>
</gene>
<comment type="subcellular location">
    <subcellularLocation>
        <location evidence="1">Cell membrane</location>
        <topology evidence="1">Multi-pass membrane protein</topology>
    </subcellularLocation>
</comment>
<feature type="domain" description="SSD" evidence="7">
    <location>
        <begin position="275"/>
        <end position="400"/>
    </location>
</feature>
<dbReference type="EMBL" id="FNAO01000003">
    <property type="protein sequence ID" value="SDE15311.1"/>
    <property type="molecule type" value="Genomic_DNA"/>
</dbReference>
<keyword evidence="5 6" id="KW-0472">Membrane</keyword>
<feature type="transmembrane region" description="Helical" evidence="6">
    <location>
        <begin position="275"/>
        <end position="295"/>
    </location>
</feature>
<dbReference type="PANTHER" id="PTHR33406">
    <property type="entry name" value="MEMBRANE PROTEIN MJ1562-RELATED"/>
    <property type="match status" value="1"/>
</dbReference>
<evidence type="ECO:0000256" key="1">
    <source>
        <dbReference type="ARBA" id="ARBA00004651"/>
    </source>
</evidence>
<dbReference type="PANTHER" id="PTHR33406:SF12">
    <property type="entry name" value="BLR2997 PROTEIN"/>
    <property type="match status" value="1"/>
</dbReference>
<name>A0A1G7AKG6_9FLAO</name>
<proteinExistence type="predicted"/>
<accession>A0A1G7AKG6</accession>
<evidence type="ECO:0000259" key="7">
    <source>
        <dbReference type="PROSITE" id="PS50156"/>
    </source>
</evidence>
<evidence type="ECO:0000256" key="4">
    <source>
        <dbReference type="ARBA" id="ARBA00022989"/>
    </source>
</evidence>
<sequence length="815" mass="92198">MHLKTSNRSLPLLLAKNYKINVGNFTKGFWEKTANIILRNRILILVLIALFTIFLGMQWKNMRFSNSTANLLPDDHPVNIEYQHFLQTFGEEGNAIVFGIRDSSLFTPSKLNRWNKFSKQLAAFPEIDYVLSLDNLKELKRDTTDQKFVLKPLISSEVRSQSQIDSLTDHLFNDLPFYDNLLFNKESGTIRTIANLDKEIVNTSVRKDFILQEVNDLVADFESDTGLDVHVSGMPYIRTMNSQSIIDEIGKFIGAALLVTSLIFFFFFRSFRATLISMCVVIIGVMWAFGILGLLQYEITVLTALIPPLIIVIGIPNCIFLINKYQQEVQKHGNQALSLQRVISKIGNATLMTNMTTASGFATFIITDSKLLTEFGIVASLNIIGIFILSLLIIPIVYSYLSLPKDRHLKHLNKKWIDAFVNKMEHLVRNKRIAVYIVSVSLVIASIIGMYQIKISGSPIEDMPKNAQFFKDIRFFEAEFDGIMPIEIVVDTKRPKGVMNATTLKKLDQLDEVITEIPELSQPLSVVNLVKYSKQAFYNGLPKYYQLPTKQETNFILSVAQKSEGNGNLLKSFVDSTGQTARMTTFIQDVKTDRMEEIIDKLSENLNKFFPPERYETYMTGSALLFLQGTKYLVKNLVLSLAFAIFLIAVFMAYLFRSFRMIVISLIPNLLPLLITAGIMGYIGVPIKPSTILVFSIAFGISVDDTIHFLAKYRQELIVNHWQIKKSVYAALRETGVSMFYTSIVLFFGFSVFIISDFGGTVALGSLVSATLLFAMMSNLILLPSLLLSLERNIASKEFLKEPQIDILPKDEDVK</sequence>
<feature type="transmembrane region" description="Helical" evidence="6">
    <location>
        <begin position="378"/>
        <end position="401"/>
    </location>
</feature>
<dbReference type="STRING" id="641691.SAMN05421636_103427"/>
<protein>
    <recommendedName>
        <fullName evidence="7">SSD domain-containing protein</fullName>
    </recommendedName>
</protein>
<dbReference type="InterPro" id="IPR000731">
    <property type="entry name" value="SSD"/>
</dbReference>
<evidence type="ECO:0000256" key="2">
    <source>
        <dbReference type="ARBA" id="ARBA00022475"/>
    </source>
</evidence>
<feature type="transmembrane region" description="Helical" evidence="6">
    <location>
        <begin position="732"/>
        <end position="755"/>
    </location>
</feature>
<dbReference type="Pfam" id="PF03176">
    <property type="entry name" value="MMPL"/>
    <property type="match status" value="2"/>
</dbReference>
<feature type="transmembrane region" description="Helical" evidence="6">
    <location>
        <begin position="767"/>
        <end position="790"/>
    </location>
</feature>
<feature type="transmembrane region" description="Helical" evidence="6">
    <location>
        <begin position="637"/>
        <end position="656"/>
    </location>
</feature>